<sequence length="301" mass="33279">MNPIRSFHSFRPAFKTSTSISSIRTITTSPSLYAAAKPQRQLSSKEKDAKAKAKRKRKKHTMYKMPDLKELKMFSLCDAMQYIRACEVGRDSSIPKYDLAVRLKTKKDGPVLRNQIRLPHSVKTDIKVCVLVPPNSKEGKAALEAGATLVGDQEVFDIIKTGKIDFDRCITTPQMLPTIQKAGLPRILGPRGLMPSVKLGTVTDNVAVSVRNMMGGSTYRERQGVIRMAVGQLGFTPEMLRDNVKAFMTQVKKEAATLTDTQNFVKEVFEVVLSSTNSPGFPLNGEFKSANSVPTQQLAVN</sequence>
<proteinExistence type="predicted"/>
<organism evidence="1 2">
    <name type="scientific">Neophaeococcomyces mojaviensis</name>
    <dbReference type="NCBI Taxonomy" id="3383035"/>
    <lineage>
        <taxon>Eukaryota</taxon>
        <taxon>Fungi</taxon>
        <taxon>Dikarya</taxon>
        <taxon>Ascomycota</taxon>
        <taxon>Pezizomycotina</taxon>
        <taxon>Eurotiomycetes</taxon>
        <taxon>Chaetothyriomycetidae</taxon>
        <taxon>Chaetothyriales</taxon>
        <taxon>Chaetothyriales incertae sedis</taxon>
        <taxon>Neophaeococcomyces</taxon>
    </lineage>
</organism>
<reference evidence="1" key="1">
    <citation type="submission" date="2022-10" db="EMBL/GenBank/DDBJ databases">
        <title>Culturing micro-colonial fungi from biological soil crusts in the Mojave desert and describing Neophaeococcomyces mojavensis, and introducing the new genera and species Taxawa tesnikishii.</title>
        <authorList>
            <person name="Kurbessoian T."/>
            <person name="Stajich J.E."/>
        </authorList>
    </citation>
    <scope>NUCLEOTIDE SEQUENCE</scope>
    <source>
        <strain evidence="1">JES_112</strain>
    </source>
</reference>
<accession>A0ACC2ZRD9</accession>
<protein>
    <submittedName>
        <fullName evidence="1">Uncharacterized protein</fullName>
    </submittedName>
</protein>
<gene>
    <name evidence="1" type="ORF">H2198_010594</name>
</gene>
<keyword evidence="2" id="KW-1185">Reference proteome</keyword>
<name>A0ACC2ZRD9_9EURO</name>
<evidence type="ECO:0000313" key="1">
    <source>
        <dbReference type="EMBL" id="KAJ9650091.1"/>
    </source>
</evidence>
<dbReference type="Proteomes" id="UP001172386">
    <property type="component" value="Unassembled WGS sequence"/>
</dbReference>
<comment type="caution">
    <text evidence="1">The sequence shown here is derived from an EMBL/GenBank/DDBJ whole genome shotgun (WGS) entry which is preliminary data.</text>
</comment>
<evidence type="ECO:0000313" key="2">
    <source>
        <dbReference type="Proteomes" id="UP001172386"/>
    </source>
</evidence>
<dbReference type="EMBL" id="JAPDRQ010000387">
    <property type="protein sequence ID" value="KAJ9650091.1"/>
    <property type="molecule type" value="Genomic_DNA"/>
</dbReference>